<proteinExistence type="predicted"/>
<feature type="non-terminal residue" evidence="1">
    <location>
        <position position="262"/>
    </location>
</feature>
<sequence length="262" mass="27230">MDVIFNEPTATVTTGAPALLRRDVLGIITPNPYTILWKHNTATLASFQIVLGGTSIVVNSPAQPSGLYCSNVNATSVDALRFISVSAGTPVTFEGVDVYSGDRTSEFIGLGAVYIPSNDPIPLPDGGLLGAGQGTLQHAVGTGDAPFWLANTSIVLTPGTPGNCVLAQGASLPELKHSTNFGLWPPGMVYTYVWEVTASAGAAALYRVLTVNGNTTAFLPGTVGKFFMVTQPDESAAATMAVQLSNVGGNSLTINMFEAYEN</sequence>
<organism evidence="1">
    <name type="scientific">marine sediment metagenome</name>
    <dbReference type="NCBI Taxonomy" id="412755"/>
    <lineage>
        <taxon>unclassified sequences</taxon>
        <taxon>metagenomes</taxon>
        <taxon>ecological metagenomes</taxon>
    </lineage>
</organism>
<dbReference type="EMBL" id="BARS01031668">
    <property type="protein sequence ID" value="GAG20741.1"/>
    <property type="molecule type" value="Genomic_DNA"/>
</dbReference>
<protein>
    <submittedName>
        <fullName evidence="1">Uncharacterized protein</fullName>
    </submittedName>
</protein>
<comment type="caution">
    <text evidence="1">The sequence shown here is derived from an EMBL/GenBank/DDBJ whole genome shotgun (WGS) entry which is preliminary data.</text>
</comment>
<dbReference type="AlphaFoldDB" id="X0X6X8"/>
<name>X0X6X8_9ZZZZ</name>
<gene>
    <name evidence="1" type="ORF">S01H1_49251</name>
</gene>
<evidence type="ECO:0000313" key="1">
    <source>
        <dbReference type="EMBL" id="GAG20741.1"/>
    </source>
</evidence>
<accession>X0X6X8</accession>
<reference evidence="1" key="1">
    <citation type="journal article" date="2014" name="Front. Microbiol.">
        <title>High frequency of phylogenetically diverse reductive dehalogenase-homologous genes in deep subseafloor sedimentary metagenomes.</title>
        <authorList>
            <person name="Kawai M."/>
            <person name="Futagami T."/>
            <person name="Toyoda A."/>
            <person name="Takaki Y."/>
            <person name="Nishi S."/>
            <person name="Hori S."/>
            <person name="Arai W."/>
            <person name="Tsubouchi T."/>
            <person name="Morono Y."/>
            <person name="Uchiyama I."/>
            <person name="Ito T."/>
            <person name="Fujiyama A."/>
            <person name="Inagaki F."/>
            <person name="Takami H."/>
        </authorList>
    </citation>
    <scope>NUCLEOTIDE SEQUENCE</scope>
    <source>
        <strain evidence="1">Expedition CK06-06</strain>
    </source>
</reference>